<evidence type="ECO:0000313" key="2">
    <source>
        <dbReference type="EMBL" id="CBL04726.1"/>
    </source>
</evidence>
<dbReference type="AlphaFoldDB" id="D6EAH9"/>
<dbReference type="BioCyc" id="GPAM657308:GPA_RS12390-MONOMER"/>
<sequence>MAAACPQRTRRLEGLWRTCRATRAPAAKRYHEAIIEGERKGRMGILKQGDCADVQRVGIPRALLYYRYGTLWETFFGELGREVVLSRPTDRALMEAGEALSVDECCLASKTYLGHAESLLDSCDALFVPSMGNLGRRKGFCTKFQALPDLVANTFRDRGVRVASCLADAVEGRSSLRDAFLELGGCFGASPHEAKRAWRSALHAQERADRAAAGAQERLLASLAATQGAGRPLAILLVAHPYLAHDPYLGGSVVDPLERLGATVLYADEADHERALKASFDFSATMPWVVNRELIGAILLLHERIDGIVLVSAFPCGPDSMADDAIMRCIQGKPILNLTIDAQSGTAGLETRIESFVDILRYQKKGGYVHG</sequence>
<organism evidence="2 3">
    <name type="scientific">Gordonibacter pamelaeae 7-10-1-b</name>
    <dbReference type="NCBI Taxonomy" id="657308"/>
    <lineage>
        <taxon>Bacteria</taxon>
        <taxon>Bacillati</taxon>
        <taxon>Actinomycetota</taxon>
        <taxon>Coriobacteriia</taxon>
        <taxon>Eggerthellales</taxon>
        <taxon>Eggerthellaceae</taxon>
        <taxon>Gordonibacter</taxon>
    </lineage>
</organism>
<gene>
    <name evidence="2" type="ORF">GPA_26630</name>
</gene>
<evidence type="ECO:0000259" key="1">
    <source>
        <dbReference type="Pfam" id="PF09989"/>
    </source>
</evidence>
<dbReference type="Proteomes" id="UP000008805">
    <property type="component" value="Chromosome"/>
</dbReference>
<dbReference type="InterPro" id="IPR051805">
    <property type="entry name" value="Dehydratase_Activator_Redct"/>
</dbReference>
<dbReference type="KEGG" id="gpa:GPA_26630"/>
<protein>
    <submittedName>
        <fullName evidence="2">Uncharacterized protein conserved in bacteria</fullName>
    </submittedName>
</protein>
<reference evidence="2 3" key="2">
    <citation type="submission" date="2010-03" db="EMBL/GenBank/DDBJ databases">
        <authorList>
            <person name="Pajon A."/>
        </authorList>
    </citation>
    <scope>NUCLEOTIDE SEQUENCE [LARGE SCALE GENOMIC DNA]</scope>
    <source>
        <strain evidence="3">7-10-1-b</strain>
    </source>
</reference>
<reference evidence="2 3" key="1">
    <citation type="submission" date="2010-03" db="EMBL/GenBank/DDBJ databases">
        <title>The genome sequence of Gordonibacter pamelaeae 7-10-1-bT.</title>
        <authorList>
            <consortium name="metaHIT consortium -- http://www.metahit.eu/"/>
            <person name="Pajon A."/>
            <person name="Turner K."/>
            <person name="Parkhill J."/>
            <person name="Timmis K."/>
            <person name="Oxley A."/>
            <person name="Wurdemann D."/>
        </authorList>
    </citation>
    <scope>NUCLEOTIDE SEQUENCE [LARGE SCALE GENOMIC DNA]</scope>
    <source>
        <strain evidence="3">7-10-1-b</strain>
    </source>
</reference>
<dbReference type="PANTHER" id="PTHR32329:SF2">
    <property type="entry name" value="BIFUNCTIONAL PROTEIN [INCLUDES 2-HYDROXYACYL-COA DEHYDRATASE (N-TER) AND ITS ACTIVATOR DOMAIN (C_TERM)"/>
    <property type="match status" value="1"/>
</dbReference>
<dbReference type="EMBL" id="FP929047">
    <property type="protein sequence ID" value="CBL04726.1"/>
    <property type="molecule type" value="Genomic_DNA"/>
</dbReference>
<proteinExistence type="predicted"/>
<dbReference type="PANTHER" id="PTHR32329">
    <property type="entry name" value="BIFUNCTIONAL PROTEIN [INCLUDES 2-HYDROXYACYL-COA DEHYDRATASE (N-TER) AND ITS ACTIVATOR DOMAIN (C_TERM)-RELATED"/>
    <property type="match status" value="1"/>
</dbReference>
<evidence type="ECO:0000313" key="3">
    <source>
        <dbReference type="Proteomes" id="UP000008805"/>
    </source>
</evidence>
<feature type="domain" description="DUF2229" evidence="1">
    <location>
        <begin position="56"/>
        <end position="268"/>
    </location>
</feature>
<dbReference type="Gene3D" id="3.40.50.11900">
    <property type="match status" value="1"/>
</dbReference>
<keyword evidence="3" id="KW-1185">Reference proteome</keyword>
<dbReference type="Pfam" id="PF09989">
    <property type="entry name" value="DUF2229"/>
    <property type="match status" value="1"/>
</dbReference>
<dbReference type="PATRIC" id="fig|657308.3.peg.2140"/>
<dbReference type="HOGENOM" id="CLU_079876_0_0_11"/>
<name>D6EAH9_9ACTN</name>
<dbReference type="InterPro" id="IPR018709">
    <property type="entry name" value="CoA_activase_DUF2229"/>
</dbReference>
<accession>D6EAH9</accession>